<organism evidence="1 2">
    <name type="scientific">Eutrema salsugineum</name>
    <name type="common">Saltwater cress</name>
    <name type="synonym">Sisymbrium salsugineum</name>
    <dbReference type="NCBI Taxonomy" id="72664"/>
    <lineage>
        <taxon>Eukaryota</taxon>
        <taxon>Viridiplantae</taxon>
        <taxon>Streptophyta</taxon>
        <taxon>Embryophyta</taxon>
        <taxon>Tracheophyta</taxon>
        <taxon>Spermatophyta</taxon>
        <taxon>Magnoliopsida</taxon>
        <taxon>eudicotyledons</taxon>
        <taxon>Gunneridae</taxon>
        <taxon>Pentapetalae</taxon>
        <taxon>rosids</taxon>
        <taxon>malvids</taxon>
        <taxon>Brassicales</taxon>
        <taxon>Brassicaceae</taxon>
        <taxon>Eutremeae</taxon>
        <taxon>Eutrema</taxon>
    </lineage>
</organism>
<dbReference type="Proteomes" id="UP000030689">
    <property type="component" value="Unassembled WGS sequence"/>
</dbReference>
<name>V4KPS2_EUTSA</name>
<dbReference type="Gene3D" id="2.60.40.790">
    <property type="match status" value="1"/>
</dbReference>
<sequence length="146" mass="16191">MSETGSTGGNNCYGNKDWPKHFPPIPRNRFQKTGSDAVYEVKETDTCLIYRLDLPGCPASDLVYWVNGNNLHFFADEPVLPEYNHDGRKYGGSIVFDPAGFVAKGAKARLLNGVLWITVPKVPGSNIKLTFTEKMLNLNVTRDNVA</sequence>
<protein>
    <recommendedName>
        <fullName evidence="3">SHSP domain-containing protein</fullName>
    </recommendedName>
</protein>
<dbReference type="EMBL" id="KI517465">
    <property type="protein sequence ID" value="ESQ39910.1"/>
    <property type="molecule type" value="Genomic_DNA"/>
</dbReference>
<accession>V4KPS2</accession>
<gene>
    <name evidence="1" type="ORF">EUTSA_v10001063mg</name>
</gene>
<dbReference type="InterPro" id="IPR044656">
    <property type="entry name" value="HSP14.7/HSP23.5/HSP23.6-like"/>
</dbReference>
<dbReference type="OMA" id="INGVLWI"/>
<evidence type="ECO:0008006" key="3">
    <source>
        <dbReference type="Google" id="ProtNLM"/>
    </source>
</evidence>
<evidence type="ECO:0000313" key="2">
    <source>
        <dbReference type="Proteomes" id="UP000030689"/>
    </source>
</evidence>
<reference evidence="1 2" key="1">
    <citation type="journal article" date="2013" name="Front. Plant Sci.">
        <title>The Reference Genome of the Halophytic Plant Eutrema salsugineum.</title>
        <authorList>
            <person name="Yang R."/>
            <person name="Jarvis D.E."/>
            <person name="Chen H."/>
            <person name="Beilstein M.A."/>
            <person name="Grimwood J."/>
            <person name="Jenkins J."/>
            <person name="Shu S."/>
            <person name="Prochnik S."/>
            <person name="Xin M."/>
            <person name="Ma C."/>
            <person name="Schmutz J."/>
            <person name="Wing R.A."/>
            <person name="Mitchell-Olds T."/>
            <person name="Schumaker K.S."/>
            <person name="Wang X."/>
        </authorList>
    </citation>
    <scope>NUCLEOTIDE SEQUENCE [LARGE SCALE GENOMIC DNA]</scope>
</reference>
<dbReference type="KEGG" id="eus:EUTSA_v10001063mg"/>
<dbReference type="CDD" id="cd06464">
    <property type="entry name" value="ACD_sHsps-like"/>
    <property type="match status" value="1"/>
</dbReference>
<dbReference type="SUPFAM" id="SSF49764">
    <property type="entry name" value="HSP20-like chaperones"/>
    <property type="match status" value="1"/>
</dbReference>
<dbReference type="OrthoDB" id="1653398at2759"/>
<proteinExistence type="predicted"/>
<dbReference type="PANTHER" id="PTHR46991:SF24">
    <property type="entry name" value="14.7 KDA HEAT SHOCK PROTEIN"/>
    <property type="match status" value="1"/>
</dbReference>
<dbReference type="PANTHER" id="PTHR46991">
    <property type="entry name" value="23.5 KDA HEAT SHOCK PROTEIN, MITOCHONDRIAL"/>
    <property type="match status" value="1"/>
</dbReference>
<dbReference type="InterPro" id="IPR008978">
    <property type="entry name" value="HSP20-like_chaperone"/>
</dbReference>
<evidence type="ECO:0000313" key="1">
    <source>
        <dbReference type="EMBL" id="ESQ39910.1"/>
    </source>
</evidence>
<dbReference type="STRING" id="72664.V4KPS2"/>
<dbReference type="Gramene" id="ESQ39910">
    <property type="protein sequence ID" value="ESQ39910"/>
    <property type="gene ID" value="EUTSA_v10001063mg"/>
</dbReference>
<keyword evidence="2" id="KW-1185">Reference proteome</keyword>
<dbReference type="AlphaFoldDB" id="V4KPS2"/>